<comment type="caution">
    <text evidence="1">The sequence shown here is derived from an EMBL/GenBank/DDBJ whole genome shotgun (WGS) entry which is preliminary data.</text>
</comment>
<protein>
    <submittedName>
        <fullName evidence="1">Uncharacterized protein</fullName>
    </submittedName>
</protein>
<dbReference type="EMBL" id="AVOT02020869">
    <property type="protein sequence ID" value="MBW0509308.1"/>
    <property type="molecule type" value="Genomic_DNA"/>
</dbReference>
<keyword evidence="2" id="KW-1185">Reference proteome</keyword>
<name>A0A9Q3DZ30_9BASI</name>
<proteinExistence type="predicted"/>
<dbReference type="Proteomes" id="UP000765509">
    <property type="component" value="Unassembled WGS sequence"/>
</dbReference>
<evidence type="ECO:0000313" key="2">
    <source>
        <dbReference type="Proteomes" id="UP000765509"/>
    </source>
</evidence>
<reference evidence="1" key="1">
    <citation type="submission" date="2021-03" db="EMBL/GenBank/DDBJ databases">
        <title>Draft genome sequence of rust myrtle Austropuccinia psidii MF-1, a brazilian biotype.</title>
        <authorList>
            <person name="Quecine M.C."/>
            <person name="Pachon D.M.R."/>
            <person name="Bonatelli M.L."/>
            <person name="Correr F.H."/>
            <person name="Franceschini L.M."/>
            <person name="Leite T.F."/>
            <person name="Margarido G.R.A."/>
            <person name="Almeida C.A."/>
            <person name="Ferrarezi J.A."/>
            <person name="Labate C.A."/>
        </authorList>
    </citation>
    <scope>NUCLEOTIDE SEQUENCE</scope>
    <source>
        <strain evidence="1">MF-1</strain>
    </source>
</reference>
<evidence type="ECO:0000313" key="1">
    <source>
        <dbReference type="EMBL" id="MBW0509308.1"/>
    </source>
</evidence>
<organism evidence="1 2">
    <name type="scientific">Austropuccinia psidii MF-1</name>
    <dbReference type="NCBI Taxonomy" id="1389203"/>
    <lineage>
        <taxon>Eukaryota</taxon>
        <taxon>Fungi</taxon>
        <taxon>Dikarya</taxon>
        <taxon>Basidiomycota</taxon>
        <taxon>Pucciniomycotina</taxon>
        <taxon>Pucciniomycetes</taxon>
        <taxon>Pucciniales</taxon>
        <taxon>Sphaerophragmiaceae</taxon>
        <taxon>Austropuccinia</taxon>
    </lineage>
</organism>
<dbReference type="AlphaFoldDB" id="A0A9Q3DZ30"/>
<gene>
    <name evidence="1" type="ORF">O181_049023</name>
</gene>
<sequence length="111" mass="12641">MPLESLSTISFNILNRLLPYLDAQELTIQGRGDCHNHENRPSSMGVAAILTWNQVPANWPHHIFHGQLVPSGSVWQVGHNTLFWPFQATNHHLRPQAMSSHHWPPWPNSLS</sequence>
<accession>A0A9Q3DZ30</accession>